<name>A0ABT5WFJ4_9GAMM</name>
<evidence type="ECO:0000313" key="2">
    <source>
        <dbReference type="EMBL" id="MDE8603589.1"/>
    </source>
</evidence>
<dbReference type="PANTHER" id="PTHR30289">
    <property type="entry name" value="UNCHARACTERIZED PROTEIN YBCL-RELATED"/>
    <property type="match status" value="1"/>
</dbReference>
<evidence type="ECO:0000313" key="3">
    <source>
        <dbReference type="Proteomes" id="UP001139522"/>
    </source>
</evidence>
<dbReference type="SUPFAM" id="SSF49777">
    <property type="entry name" value="PEBP-like"/>
    <property type="match status" value="1"/>
</dbReference>
<dbReference type="RefSeq" id="WP_255896061.1">
    <property type="nucleotide sequence ID" value="NZ_JAMZEG020000002.1"/>
</dbReference>
<dbReference type="InterPro" id="IPR005247">
    <property type="entry name" value="YbhB_YbcL/LppC-like"/>
</dbReference>
<protein>
    <submittedName>
        <fullName evidence="2">YbhB/YbcL family Raf kinase inhibitor-like protein</fullName>
    </submittedName>
</protein>
<dbReference type="NCBIfam" id="TIGR00481">
    <property type="entry name" value="YbhB/YbcL family Raf kinase inhibitor-like protein"/>
    <property type="match status" value="1"/>
</dbReference>
<reference evidence="2" key="1">
    <citation type="submission" date="2023-01" db="EMBL/GenBank/DDBJ databases">
        <title>Psychroserpens sp. MSW6 and Marinomonas sp. RSW2, isolated from seawater.</title>
        <authorList>
            <person name="Kristyanto S."/>
            <person name="Jung J."/>
            <person name="Kim J.M."/>
            <person name="Jeon C.O."/>
        </authorList>
    </citation>
    <scope>NUCLEOTIDE SEQUENCE</scope>
    <source>
        <strain evidence="2">RSW2</strain>
    </source>
</reference>
<comment type="caution">
    <text evidence="2">The sequence shown here is derived from an EMBL/GenBank/DDBJ whole genome shotgun (WGS) entry which is preliminary data.</text>
</comment>
<evidence type="ECO:0000256" key="1">
    <source>
        <dbReference type="SAM" id="SignalP"/>
    </source>
</evidence>
<keyword evidence="1" id="KW-0732">Signal</keyword>
<dbReference type="GO" id="GO:0004860">
    <property type="term" value="F:protein kinase inhibitor activity"/>
    <property type="evidence" value="ECO:0007669"/>
    <property type="project" value="UniProtKB-KW"/>
</dbReference>
<dbReference type="Pfam" id="PF01161">
    <property type="entry name" value="PBP"/>
    <property type="match status" value="1"/>
</dbReference>
<gene>
    <name evidence="2" type="ORF">M3I01_011870</name>
</gene>
<dbReference type="CDD" id="cd00865">
    <property type="entry name" value="PEBP_bact_arch"/>
    <property type="match status" value="1"/>
</dbReference>
<dbReference type="InterPro" id="IPR008914">
    <property type="entry name" value="PEBP"/>
</dbReference>
<feature type="chain" id="PRO_5046508196" evidence="1">
    <location>
        <begin position="18"/>
        <end position="177"/>
    </location>
</feature>
<keyword evidence="2" id="KW-0649">Protein kinase inhibitor</keyword>
<feature type="signal peptide" evidence="1">
    <location>
        <begin position="1"/>
        <end position="17"/>
    </location>
</feature>
<sequence length="177" mass="18853">MKAIQILALTASTIVSANSVGFELTSTDIQEGQKMAKTFEFSGFGCDGENVSPQLTWSNIPAGTKSFAITAYDPDAPTGSGWWHWVSFNIPANIASFERGADLQSMGATELASDYGSIGFGGACPPVGHGMHRYQFTVWALPVEKLDLNDKVSAAIAGYTLNSMAIDTAKLTATYNR</sequence>
<dbReference type="Gene3D" id="3.90.280.10">
    <property type="entry name" value="PEBP-like"/>
    <property type="match status" value="1"/>
</dbReference>
<dbReference type="InterPro" id="IPR036610">
    <property type="entry name" value="PEBP-like_sf"/>
</dbReference>
<keyword evidence="3" id="KW-1185">Reference proteome</keyword>
<dbReference type="PANTHER" id="PTHR30289:SF1">
    <property type="entry name" value="PEBP (PHOSPHATIDYLETHANOLAMINE-BINDING PROTEIN) FAMILY PROTEIN"/>
    <property type="match status" value="1"/>
</dbReference>
<accession>A0ABT5WFJ4</accession>
<organism evidence="2 3">
    <name type="scientific">Marinomonas maritima</name>
    <dbReference type="NCBI Taxonomy" id="2940935"/>
    <lineage>
        <taxon>Bacteria</taxon>
        <taxon>Pseudomonadati</taxon>
        <taxon>Pseudomonadota</taxon>
        <taxon>Gammaproteobacteria</taxon>
        <taxon>Oceanospirillales</taxon>
        <taxon>Oceanospirillaceae</taxon>
        <taxon>Marinomonas</taxon>
    </lineage>
</organism>
<proteinExistence type="predicted"/>
<dbReference type="Proteomes" id="UP001139522">
    <property type="component" value="Unassembled WGS sequence"/>
</dbReference>
<dbReference type="EMBL" id="JAMZEG020000002">
    <property type="protein sequence ID" value="MDE8603589.1"/>
    <property type="molecule type" value="Genomic_DNA"/>
</dbReference>